<gene>
    <name evidence="1" type="ORF">HNQ77_004305</name>
</gene>
<protein>
    <submittedName>
        <fullName evidence="1">HEPN domain-containing protein</fullName>
    </submittedName>
</protein>
<proteinExistence type="predicted"/>
<dbReference type="Gene3D" id="1.20.120.330">
    <property type="entry name" value="Nucleotidyltransferases domain 2"/>
    <property type="match status" value="1"/>
</dbReference>
<dbReference type="RefSeq" id="WP_050058224.1">
    <property type="nucleotide sequence ID" value="NZ_JACHEK010000009.1"/>
</dbReference>
<dbReference type="AlphaFoldDB" id="A0A841JY19"/>
<evidence type="ECO:0000313" key="1">
    <source>
        <dbReference type="EMBL" id="MBB6146333.1"/>
    </source>
</evidence>
<keyword evidence="2" id="KW-1185">Reference proteome</keyword>
<organism evidence="1 2">
    <name type="scientific">Silvibacterium bohemicum</name>
    <dbReference type="NCBI Taxonomy" id="1577686"/>
    <lineage>
        <taxon>Bacteria</taxon>
        <taxon>Pseudomonadati</taxon>
        <taxon>Acidobacteriota</taxon>
        <taxon>Terriglobia</taxon>
        <taxon>Terriglobales</taxon>
        <taxon>Acidobacteriaceae</taxon>
        <taxon>Silvibacterium</taxon>
    </lineage>
</organism>
<accession>A0A841JY19</accession>
<name>A0A841JY19_9BACT</name>
<sequence>MNRKDLQQLANLRLREAQALYRARQYSGAYYLAGYAVECALKACIAKNSKRHDFPDKKRVIESYTHDLEKLALLANLEESRLLLAQEDPIFQDNWASIVRWSEESRYRIIEKQACNEFLNAIMERHHGLMPWIKQLW</sequence>
<comment type="caution">
    <text evidence="1">The sequence shown here is derived from an EMBL/GenBank/DDBJ whole genome shotgun (WGS) entry which is preliminary data.</text>
</comment>
<dbReference type="EMBL" id="JACHEK010000009">
    <property type="protein sequence ID" value="MBB6146333.1"/>
    <property type="molecule type" value="Genomic_DNA"/>
</dbReference>
<dbReference type="Proteomes" id="UP000538666">
    <property type="component" value="Unassembled WGS sequence"/>
</dbReference>
<evidence type="ECO:0000313" key="2">
    <source>
        <dbReference type="Proteomes" id="UP000538666"/>
    </source>
</evidence>
<reference evidence="1 2" key="1">
    <citation type="submission" date="2020-08" db="EMBL/GenBank/DDBJ databases">
        <title>Genomic Encyclopedia of Type Strains, Phase IV (KMG-IV): sequencing the most valuable type-strain genomes for metagenomic binning, comparative biology and taxonomic classification.</title>
        <authorList>
            <person name="Goeker M."/>
        </authorList>
    </citation>
    <scope>NUCLEOTIDE SEQUENCE [LARGE SCALE GENOMIC DNA]</scope>
    <source>
        <strain evidence="1 2">DSM 103733</strain>
    </source>
</reference>
<dbReference type="OrthoDB" id="1493607at2"/>